<evidence type="ECO:0000313" key="2">
    <source>
        <dbReference type="Proteomes" id="UP000524404"/>
    </source>
</evidence>
<reference evidence="1 2" key="1">
    <citation type="submission" date="2020-08" db="EMBL/GenBank/DDBJ databases">
        <title>Functional genomics of gut bacteria from endangered species of beetles.</title>
        <authorList>
            <person name="Carlos-Shanley C."/>
        </authorList>
    </citation>
    <scope>NUCLEOTIDE SEQUENCE [LARGE SCALE GENOMIC DNA]</scope>
    <source>
        <strain evidence="1 2">S00070</strain>
    </source>
</reference>
<dbReference type="AlphaFoldDB" id="A0A841EEF0"/>
<dbReference type="GO" id="GO:0004519">
    <property type="term" value="F:endonuclease activity"/>
    <property type="evidence" value="ECO:0007669"/>
    <property type="project" value="UniProtKB-KW"/>
</dbReference>
<dbReference type="Proteomes" id="UP000524404">
    <property type="component" value="Unassembled WGS sequence"/>
</dbReference>
<accession>A0A841EEF0</accession>
<dbReference type="RefSeq" id="WP_229202750.1">
    <property type="nucleotide sequence ID" value="NZ_JACHKT010000001.1"/>
</dbReference>
<organism evidence="1 2">
    <name type="scientific">Arcicella rosea</name>
    <dbReference type="NCBI Taxonomy" id="502909"/>
    <lineage>
        <taxon>Bacteria</taxon>
        <taxon>Pseudomonadati</taxon>
        <taxon>Bacteroidota</taxon>
        <taxon>Cytophagia</taxon>
        <taxon>Cytophagales</taxon>
        <taxon>Flectobacillaceae</taxon>
        <taxon>Arcicella</taxon>
    </lineage>
</organism>
<keyword evidence="1" id="KW-0378">Hydrolase</keyword>
<name>A0A841EEF0_9BACT</name>
<keyword evidence="1" id="KW-0255">Endonuclease</keyword>
<keyword evidence="1" id="KW-0540">Nuclease</keyword>
<evidence type="ECO:0000313" key="1">
    <source>
        <dbReference type="EMBL" id="MBB6001602.1"/>
    </source>
</evidence>
<dbReference type="EMBL" id="JACHKT010000001">
    <property type="protein sequence ID" value="MBB6001602.1"/>
    <property type="molecule type" value="Genomic_DNA"/>
</dbReference>
<protein>
    <submittedName>
        <fullName evidence="1">mRNA-degrading endonuclease RelE of RelBE toxin-antitoxin system</fullName>
    </submittedName>
</protein>
<proteinExistence type="predicted"/>
<comment type="caution">
    <text evidence="1">The sequence shown here is derived from an EMBL/GenBank/DDBJ whole genome shotgun (WGS) entry which is preliminary data.</text>
</comment>
<sequence length="65" mass="7288">MNYDVIATEPFERKLKRLAKKYKSLAKDLASIIYELSENPTMGTAIGKDYYKVKVAISSKGKGKS</sequence>
<keyword evidence="2" id="KW-1185">Reference proteome</keyword>
<gene>
    <name evidence="1" type="ORF">HNP25_000241</name>
</gene>